<evidence type="ECO:0000259" key="14">
    <source>
        <dbReference type="Pfam" id="PF11940"/>
    </source>
</evidence>
<evidence type="ECO:0000256" key="10">
    <source>
        <dbReference type="ARBA" id="ARBA00022833"/>
    </source>
</evidence>
<evidence type="ECO:0000256" key="8">
    <source>
        <dbReference type="ARBA" id="ARBA00022723"/>
    </source>
</evidence>
<dbReference type="InterPro" id="IPR027268">
    <property type="entry name" value="Peptidase_M4/M1_CTD_sf"/>
</dbReference>
<keyword evidence="8" id="KW-0479">Metal-binding</keyword>
<dbReference type="InterPro" id="IPR014782">
    <property type="entry name" value="Peptidase_M1_dom"/>
</dbReference>
<dbReference type="Gene3D" id="1.10.390.10">
    <property type="entry name" value="Neutral Protease Domain 2"/>
    <property type="match status" value="1"/>
</dbReference>
<evidence type="ECO:0000256" key="11">
    <source>
        <dbReference type="ARBA" id="ARBA00023049"/>
    </source>
</evidence>
<dbReference type="SUPFAM" id="SSF63737">
    <property type="entry name" value="Leukotriene A4 hydrolase N-terminal domain"/>
    <property type="match status" value="1"/>
</dbReference>
<evidence type="ECO:0000313" key="18">
    <source>
        <dbReference type="Proteomes" id="UP001269144"/>
    </source>
</evidence>
<dbReference type="GO" id="GO:0016285">
    <property type="term" value="F:alanyl aminopeptidase activity"/>
    <property type="evidence" value="ECO:0007669"/>
    <property type="project" value="UniProtKB-EC"/>
</dbReference>
<evidence type="ECO:0000313" key="17">
    <source>
        <dbReference type="EMBL" id="MDS9468364.1"/>
    </source>
</evidence>
<dbReference type="RefSeq" id="WP_311160559.1">
    <property type="nucleotide sequence ID" value="NZ_JAVQLW010000001.1"/>
</dbReference>
<dbReference type="Pfam" id="PF17900">
    <property type="entry name" value="Peptidase_M1_N"/>
    <property type="match status" value="1"/>
</dbReference>
<feature type="domain" description="Aminopeptidase N-like N-terminal" evidence="16">
    <location>
        <begin position="36"/>
        <end position="177"/>
    </location>
</feature>
<evidence type="ECO:0000256" key="2">
    <source>
        <dbReference type="ARBA" id="ARBA00001947"/>
    </source>
</evidence>
<evidence type="ECO:0000256" key="9">
    <source>
        <dbReference type="ARBA" id="ARBA00022801"/>
    </source>
</evidence>
<comment type="caution">
    <text evidence="17">The sequence shown here is derived from an EMBL/GenBank/DDBJ whole genome shotgun (WGS) entry which is preliminary data.</text>
</comment>
<dbReference type="Gene3D" id="3.30.2010.30">
    <property type="match status" value="1"/>
</dbReference>
<name>A0ABU2HVP5_9RHOB</name>
<keyword evidence="9 17" id="KW-0378">Hydrolase</keyword>
<comment type="similarity">
    <text evidence="3">Belongs to the peptidase M1 family.</text>
</comment>
<dbReference type="Proteomes" id="UP001269144">
    <property type="component" value="Unassembled WGS sequence"/>
</dbReference>
<evidence type="ECO:0000256" key="12">
    <source>
        <dbReference type="NCBIfam" id="TIGR02414"/>
    </source>
</evidence>
<feature type="domain" description="Peptidase M1 alanyl aminopeptidase C-terminal" evidence="15">
    <location>
        <begin position="531"/>
        <end position="846"/>
    </location>
</feature>
<dbReference type="PRINTS" id="PR00756">
    <property type="entry name" value="ALADIPTASE"/>
</dbReference>
<dbReference type="Pfam" id="PF17432">
    <property type="entry name" value="DUF3458_C"/>
    <property type="match status" value="1"/>
</dbReference>
<dbReference type="Pfam" id="PF01433">
    <property type="entry name" value="Peptidase_M1"/>
    <property type="match status" value="1"/>
</dbReference>
<evidence type="ECO:0000256" key="4">
    <source>
        <dbReference type="ARBA" id="ARBA00012564"/>
    </source>
</evidence>
<gene>
    <name evidence="17" type="primary">pepN</name>
    <name evidence="17" type="ORF">RGQ15_12380</name>
</gene>
<dbReference type="Pfam" id="PF11940">
    <property type="entry name" value="DUF3458"/>
    <property type="match status" value="1"/>
</dbReference>
<dbReference type="InterPro" id="IPR037144">
    <property type="entry name" value="Peptidase_M1_pepN_C_sf"/>
</dbReference>
<keyword evidence="18" id="KW-1185">Reference proteome</keyword>
<evidence type="ECO:0000256" key="6">
    <source>
        <dbReference type="ARBA" id="ARBA00022438"/>
    </source>
</evidence>
<comment type="cofactor">
    <cofactor evidence="2">
        <name>Zn(2+)</name>
        <dbReference type="ChEBI" id="CHEBI:29105"/>
    </cofactor>
</comment>
<feature type="domain" description="Peptidase M1 alanyl aminopeptidase Ig-like fold" evidence="14">
    <location>
        <begin position="435"/>
        <end position="525"/>
    </location>
</feature>
<evidence type="ECO:0000256" key="3">
    <source>
        <dbReference type="ARBA" id="ARBA00010136"/>
    </source>
</evidence>
<dbReference type="Gene3D" id="1.25.50.10">
    <property type="entry name" value="Peptidase M1, alanyl aminopeptidase, C-terminal domain"/>
    <property type="match status" value="1"/>
</dbReference>
<keyword evidence="6 17" id="KW-0031">Aminopeptidase</keyword>
<protein>
    <recommendedName>
        <fullName evidence="5 12">Aminopeptidase N</fullName>
        <ecNumber evidence="4 12">3.4.11.2</ecNumber>
    </recommendedName>
</protein>
<keyword evidence="7" id="KW-0645">Protease</keyword>
<dbReference type="InterPro" id="IPR001930">
    <property type="entry name" value="Peptidase_M1"/>
</dbReference>
<evidence type="ECO:0000259" key="16">
    <source>
        <dbReference type="Pfam" id="PF17900"/>
    </source>
</evidence>
<reference evidence="18" key="1">
    <citation type="submission" date="2023-07" db="EMBL/GenBank/DDBJ databases">
        <title>Paracoccus sp. MBLB3053 whole genome sequence.</title>
        <authorList>
            <person name="Hwang C.Y."/>
            <person name="Cho E.-S."/>
            <person name="Seo M.-J."/>
        </authorList>
    </citation>
    <scope>NUCLEOTIDE SEQUENCE [LARGE SCALE GENOMIC DNA]</scope>
    <source>
        <strain evidence="18">MBLB3053</strain>
    </source>
</reference>
<keyword evidence="10" id="KW-0862">Zinc</keyword>
<dbReference type="PANTHER" id="PTHR46322:SF1">
    <property type="entry name" value="PUROMYCIN-SENSITIVE AMINOPEPTIDASE"/>
    <property type="match status" value="1"/>
</dbReference>
<evidence type="ECO:0000259" key="15">
    <source>
        <dbReference type="Pfam" id="PF17432"/>
    </source>
</evidence>
<sequence>MSVTQYLADWRPYPYEIAETRLEFSLTPNATRVRSQIEFRRVAEGDLVLDGAGLRTVSLAIDGKPLDAGLIREAEEKLVIPAAELPESFTFEAEVEIDPEANTALEGLYLSGGMFCTQCEAEGFRHITWYPDRPDVMAPFRVTIHSDMPVLLSNGNPVSVEPGKAVWHDPWPKPAYLFALVAGELHAISDSFTTLSGRKVGLNVWVRPGDEDRAGYAMESLIRSMKWDEEAYGREYDLDVFNIVAVDDFNIGAMENKGLNIFNSKLVLATAETATDGDYERIEGVIGHEYFHNWTGNRITCRDWFQLCLKEGLTVFRDQQFTSDMRSAAVKRIHDVQTLRARQFREDAGPLSHPPRPDHYQEINNFYTATVYEKGAEVIGMLKRLVGDEGYRAALDLYFDRHDGQACTIEDWIKVFEDATGRDLAQFKRWYTDAGTPRLSLSEEWTDGRLTLDFRQHVAPTPGQQDKPARVIPIAIGLIGPNGDEVLPTTVLEMTQEMQSFSFDGLGARPVVSLLRGFSAPVTVAREMTADEQALLLAHDTDPYARWQAGHDLALDALIARSRGETAGMELIRAIGGLLDDAETDLAFTALCLALPGEEEIATTIAASGTTPDPEAIHAARRGLMDDIATEHEPALARLYDAMAPQGPYQPDAEGSARRSLRLACLAYLSRLDGAARADALFAEAGNMTERQGALEQLIAHGRADEALAAFEAEFRGNRLVMDKWFMVQPLRSAPDAAVAKAGELAARPDFDWKNPNRFRALIAGLTANHAGFHAADGSGYGFVADWLMKLDPVNPQTTARMCSAFETISRYDAGRRAKARAALERIAAMPGLSRNTSEMVTRILAGAS</sequence>
<dbReference type="SUPFAM" id="SSF55486">
    <property type="entry name" value="Metalloproteases ('zincins'), catalytic domain"/>
    <property type="match status" value="1"/>
</dbReference>
<dbReference type="InterPro" id="IPR045357">
    <property type="entry name" value="Aminopeptidase_N-like_N"/>
</dbReference>
<dbReference type="CDD" id="cd09600">
    <property type="entry name" value="M1_APN"/>
    <property type="match status" value="1"/>
</dbReference>
<dbReference type="InterPro" id="IPR042097">
    <property type="entry name" value="Aminopeptidase_N-like_N_sf"/>
</dbReference>
<dbReference type="PANTHER" id="PTHR46322">
    <property type="entry name" value="PUROMYCIN-SENSITIVE AMINOPEPTIDASE"/>
    <property type="match status" value="1"/>
</dbReference>
<evidence type="ECO:0000259" key="13">
    <source>
        <dbReference type="Pfam" id="PF01433"/>
    </source>
</evidence>
<dbReference type="Gene3D" id="2.60.40.1840">
    <property type="match status" value="1"/>
</dbReference>
<dbReference type="EC" id="3.4.11.2" evidence="4 12"/>
<evidence type="ECO:0000256" key="5">
    <source>
        <dbReference type="ARBA" id="ARBA00015611"/>
    </source>
</evidence>
<proteinExistence type="inferred from homology"/>
<keyword evidence="11" id="KW-0482">Metalloprotease</keyword>
<dbReference type="InterPro" id="IPR038438">
    <property type="entry name" value="PepN_Ig-like_sf"/>
</dbReference>
<dbReference type="InterPro" id="IPR024601">
    <property type="entry name" value="Peptidase_M1_pepN_C"/>
</dbReference>
<evidence type="ECO:0000256" key="7">
    <source>
        <dbReference type="ARBA" id="ARBA00022670"/>
    </source>
</evidence>
<comment type="catalytic activity">
    <reaction evidence="1">
        <text>Release of an N-terminal amino acid, Xaa-|-Yaa- from a peptide, amide or arylamide. Xaa is preferably Ala, but may be most amino acids including Pro (slow action). When a terminal hydrophobic residue is followed by a prolyl residue, the two may be released as an intact Xaa-Pro dipeptide.</text>
        <dbReference type="EC" id="3.4.11.2"/>
    </reaction>
</comment>
<organism evidence="17 18">
    <name type="scientific">Paracoccus aurantius</name>
    <dbReference type="NCBI Taxonomy" id="3073814"/>
    <lineage>
        <taxon>Bacteria</taxon>
        <taxon>Pseudomonadati</taxon>
        <taxon>Pseudomonadota</taxon>
        <taxon>Alphaproteobacteria</taxon>
        <taxon>Rhodobacterales</taxon>
        <taxon>Paracoccaceae</taxon>
        <taxon>Paracoccus</taxon>
    </lineage>
</organism>
<dbReference type="Gene3D" id="2.60.40.1730">
    <property type="entry name" value="tricorn interacting facor f3 domain"/>
    <property type="match status" value="1"/>
</dbReference>
<dbReference type="NCBIfam" id="TIGR02414">
    <property type="entry name" value="pepN_proteo"/>
    <property type="match status" value="1"/>
</dbReference>
<dbReference type="InterPro" id="IPR012779">
    <property type="entry name" value="Peptidase_M1_pepN"/>
</dbReference>
<feature type="domain" description="Peptidase M1 membrane alanine aminopeptidase" evidence="13">
    <location>
        <begin position="216"/>
        <end position="430"/>
    </location>
</feature>
<evidence type="ECO:0000256" key="1">
    <source>
        <dbReference type="ARBA" id="ARBA00000098"/>
    </source>
</evidence>
<dbReference type="EMBL" id="JAVQLW010000001">
    <property type="protein sequence ID" value="MDS9468364.1"/>
    <property type="molecule type" value="Genomic_DNA"/>
</dbReference>
<accession>A0ABU2HVP5</accession>
<dbReference type="InterPro" id="IPR035414">
    <property type="entry name" value="Peptidase_M1_pepN_Ig-like"/>
</dbReference>